<dbReference type="Proteomes" id="UP000324748">
    <property type="component" value="Unassembled WGS sequence"/>
</dbReference>
<protein>
    <submittedName>
        <fullName evidence="1">Uncharacterized protein</fullName>
    </submittedName>
</protein>
<evidence type="ECO:0000313" key="2">
    <source>
        <dbReference type="Proteomes" id="UP000324748"/>
    </source>
</evidence>
<name>A0A5B0QTA4_PUCGR</name>
<dbReference type="EMBL" id="VSWC01000003">
    <property type="protein sequence ID" value="KAA1116511.1"/>
    <property type="molecule type" value="Genomic_DNA"/>
</dbReference>
<dbReference type="AlphaFoldDB" id="A0A5B0QTA4"/>
<gene>
    <name evidence="1" type="ORF">PGT21_016432</name>
</gene>
<accession>A0A5B0QTA4</accession>
<evidence type="ECO:0000313" key="1">
    <source>
        <dbReference type="EMBL" id="KAA1116511.1"/>
    </source>
</evidence>
<comment type="caution">
    <text evidence="1">The sequence shown here is derived from an EMBL/GenBank/DDBJ whole genome shotgun (WGS) entry which is preliminary data.</text>
</comment>
<reference evidence="1 2" key="1">
    <citation type="submission" date="2019-05" db="EMBL/GenBank/DDBJ databases">
        <title>Emergence of the Ug99 lineage of the wheat stem rust pathogen through somatic hybridization.</title>
        <authorList>
            <person name="Li F."/>
            <person name="Upadhyaya N.M."/>
            <person name="Sperschneider J."/>
            <person name="Matny O."/>
            <person name="Nguyen-Phuc H."/>
            <person name="Mago R."/>
            <person name="Raley C."/>
            <person name="Miller M.E."/>
            <person name="Silverstein K.A.T."/>
            <person name="Henningsen E."/>
            <person name="Hirsch C.D."/>
            <person name="Visser B."/>
            <person name="Pretorius Z.A."/>
            <person name="Steffenson B.J."/>
            <person name="Schwessinger B."/>
            <person name="Dodds P.N."/>
            <person name="Figueroa M."/>
        </authorList>
    </citation>
    <scope>NUCLEOTIDE SEQUENCE [LARGE SCALE GENOMIC DNA]</scope>
    <source>
        <strain evidence="1">21-0</strain>
    </source>
</reference>
<proteinExistence type="predicted"/>
<sequence>MKFDCKDLKVISSEVQGQMSQEIEEEWWTFRQSKKKTKKEESSKFNWHHLHPNPSSMVFNSSFYINNSTDVQVWLTYSRFFCYTTGSLLVISVGRANLEVADRLGDSESTMGLRERLDKGPANRAHPLLFAQPSLG</sequence>
<organism evidence="1 2">
    <name type="scientific">Puccinia graminis f. sp. tritici</name>
    <dbReference type="NCBI Taxonomy" id="56615"/>
    <lineage>
        <taxon>Eukaryota</taxon>
        <taxon>Fungi</taxon>
        <taxon>Dikarya</taxon>
        <taxon>Basidiomycota</taxon>
        <taxon>Pucciniomycotina</taxon>
        <taxon>Pucciniomycetes</taxon>
        <taxon>Pucciniales</taxon>
        <taxon>Pucciniaceae</taxon>
        <taxon>Puccinia</taxon>
    </lineage>
</organism>
<keyword evidence="2" id="KW-1185">Reference proteome</keyword>